<keyword evidence="2" id="KW-1185">Reference proteome</keyword>
<dbReference type="EMBL" id="GL440609">
    <property type="protein sequence ID" value="EFN65680.1"/>
    <property type="molecule type" value="Genomic_DNA"/>
</dbReference>
<dbReference type="InParanoid" id="E2ALH8"/>
<reference evidence="1 2" key="1">
    <citation type="journal article" date="2010" name="Science">
        <title>Genomic comparison of the ants Camponotus floridanus and Harpegnathos saltator.</title>
        <authorList>
            <person name="Bonasio R."/>
            <person name="Zhang G."/>
            <person name="Ye C."/>
            <person name="Mutti N.S."/>
            <person name="Fang X."/>
            <person name="Qin N."/>
            <person name="Donahue G."/>
            <person name="Yang P."/>
            <person name="Li Q."/>
            <person name="Li C."/>
            <person name="Zhang P."/>
            <person name="Huang Z."/>
            <person name="Berger S.L."/>
            <person name="Reinberg D."/>
            <person name="Wang J."/>
            <person name="Liebig J."/>
        </authorList>
    </citation>
    <scope>NUCLEOTIDE SEQUENCE [LARGE SCALE GENOMIC DNA]</scope>
    <source>
        <strain evidence="2">C129</strain>
    </source>
</reference>
<evidence type="ECO:0000313" key="2">
    <source>
        <dbReference type="Proteomes" id="UP000000311"/>
    </source>
</evidence>
<dbReference type="Proteomes" id="UP000000311">
    <property type="component" value="Unassembled WGS sequence"/>
</dbReference>
<sequence length="127" mass="14139">MCTIHFHGPPLISDTPFTRIRIEIGFWQYGSSNHAKAAIIEHDLVETTTTSPTKLISINANIRDAKYLHLNITVCATTGRCHCCQELGTCMYTHEKQHRAHFGKLFGIPLTSGQACCNVNLEILGDQ</sequence>
<proteinExistence type="predicted"/>
<name>E2ALH8_CAMFO</name>
<accession>E2ALH8</accession>
<evidence type="ECO:0000313" key="1">
    <source>
        <dbReference type="EMBL" id="EFN65680.1"/>
    </source>
</evidence>
<gene>
    <name evidence="1" type="ORF">EAG_10937</name>
</gene>
<protein>
    <submittedName>
        <fullName evidence="1">Uncharacterized protein</fullName>
    </submittedName>
</protein>
<organism evidence="2">
    <name type="scientific">Camponotus floridanus</name>
    <name type="common">Florida carpenter ant</name>
    <dbReference type="NCBI Taxonomy" id="104421"/>
    <lineage>
        <taxon>Eukaryota</taxon>
        <taxon>Metazoa</taxon>
        <taxon>Ecdysozoa</taxon>
        <taxon>Arthropoda</taxon>
        <taxon>Hexapoda</taxon>
        <taxon>Insecta</taxon>
        <taxon>Pterygota</taxon>
        <taxon>Neoptera</taxon>
        <taxon>Endopterygota</taxon>
        <taxon>Hymenoptera</taxon>
        <taxon>Apocrita</taxon>
        <taxon>Aculeata</taxon>
        <taxon>Formicoidea</taxon>
        <taxon>Formicidae</taxon>
        <taxon>Formicinae</taxon>
        <taxon>Camponotus</taxon>
    </lineage>
</organism>
<dbReference type="AlphaFoldDB" id="E2ALH8"/>